<reference evidence="1" key="1">
    <citation type="submission" date="2020-05" db="EMBL/GenBank/DDBJ databases">
        <authorList>
            <person name="Chiriac C."/>
            <person name="Salcher M."/>
            <person name="Ghai R."/>
            <person name="Kavagutti S V."/>
        </authorList>
    </citation>
    <scope>NUCLEOTIDE SEQUENCE</scope>
</reference>
<name>A0A6J7HHN4_9ZZZZ</name>
<proteinExistence type="predicted"/>
<organism evidence="1">
    <name type="scientific">freshwater metagenome</name>
    <dbReference type="NCBI Taxonomy" id="449393"/>
    <lineage>
        <taxon>unclassified sequences</taxon>
        <taxon>metagenomes</taxon>
        <taxon>ecological metagenomes</taxon>
    </lineage>
</organism>
<sequence length="108" mass="11940">MLDGLLEIVSDADRGSGALREHGLTFALDERCAFERYSLFVRYLEDSVDDLPRRLSEARETLQLIGASGDVSRECAASVGDLLARLLGALERDRAFAPLATVRDVHYN</sequence>
<accession>A0A6J7HHN4</accession>
<protein>
    <submittedName>
        <fullName evidence="1">Unannotated protein</fullName>
    </submittedName>
</protein>
<evidence type="ECO:0000313" key="1">
    <source>
        <dbReference type="EMBL" id="CAB4920507.1"/>
    </source>
</evidence>
<dbReference type="AlphaFoldDB" id="A0A6J7HHN4"/>
<gene>
    <name evidence="1" type="ORF">UFOPK3564_01803</name>
</gene>
<dbReference type="EMBL" id="CAFBMK010000103">
    <property type="protein sequence ID" value="CAB4920507.1"/>
    <property type="molecule type" value="Genomic_DNA"/>
</dbReference>